<comment type="caution">
    <text evidence="7">The sequence shown here is derived from an EMBL/GenBank/DDBJ whole genome shotgun (WGS) entry which is preliminary data.</text>
</comment>
<evidence type="ECO:0000256" key="1">
    <source>
        <dbReference type="ARBA" id="ARBA00010982"/>
    </source>
</evidence>
<sequence>MSDVYLLDALRTPRGRARPNGGLAQVSPLHLITQLLDGLKDRSADLPQSVEDLIVGSAGQVGEQGGDLARTAALLAGWNTSGMTLNRFCASGVDAIATAAARISFGTANLQVAGGVESVSRVPMYSDEAPIWRDPEVVERTGAVQMGVAADLIATLEGFEREELDAYALRSQQRAAQAWEQGRFAASVLPVRLDGDVVLAHDEAIRPQTTAESLAAMAPAFASFGERGQDDLVRRHHPEVGEIRHLHTVGNSPAIVDGAGLVVLGDELAAQRTGFRPRARILTAATASVDPVIMLTAGQAAVEKALRTAGLCPGDIDVYEIAEAFAATCVKFQRDLDLADGQINPNGGTIAMGHAFGGTGAILLASCLDELERTRARYGAVAVSGAAGTGSALIIERMP</sequence>
<evidence type="ECO:0000259" key="6">
    <source>
        <dbReference type="Pfam" id="PF02803"/>
    </source>
</evidence>
<reference evidence="7 8" key="1">
    <citation type="journal article" date="2019" name="Int. J. Syst. Evol. Microbiol.">
        <title>The Global Catalogue of Microorganisms (GCM) 10K type strain sequencing project: providing services to taxonomists for standard genome sequencing and annotation.</title>
        <authorList>
            <consortium name="The Broad Institute Genomics Platform"/>
            <consortium name="The Broad Institute Genome Sequencing Center for Infectious Disease"/>
            <person name="Wu L."/>
            <person name="Ma J."/>
        </authorList>
    </citation>
    <scope>NUCLEOTIDE SEQUENCE [LARGE SCALE GENOMIC DNA]</scope>
    <source>
        <strain evidence="7 8">JCM 10696</strain>
    </source>
</reference>
<dbReference type="InterPro" id="IPR002155">
    <property type="entry name" value="Thiolase"/>
</dbReference>
<dbReference type="InterPro" id="IPR016039">
    <property type="entry name" value="Thiolase-like"/>
</dbReference>
<feature type="domain" description="Thiolase N-terminal" evidence="5">
    <location>
        <begin position="4"/>
        <end position="225"/>
    </location>
</feature>
<keyword evidence="3 4" id="KW-0012">Acyltransferase</keyword>
<dbReference type="NCBIfam" id="TIGR01930">
    <property type="entry name" value="AcCoA-C-Actrans"/>
    <property type="match status" value="1"/>
</dbReference>
<evidence type="ECO:0000313" key="7">
    <source>
        <dbReference type="EMBL" id="GAA0954917.1"/>
    </source>
</evidence>
<dbReference type="PANTHER" id="PTHR43365">
    <property type="entry name" value="BLR7806 PROTEIN"/>
    <property type="match status" value="1"/>
</dbReference>
<comment type="similarity">
    <text evidence="1 4">Belongs to the thiolase-like superfamily. Thiolase family.</text>
</comment>
<dbReference type="EMBL" id="BAAAHH010000015">
    <property type="protein sequence ID" value="GAA0954917.1"/>
    <property type="molecule type" value="Genomic_DNA"/>
</dbReference>
<evidence type="ECO:0000256" key="3">
    <source>
        <dbReference type="ARBA" id="ARBA00023315"/>
    </source>
</evidence>
<name>A0ABN1RCK0_9ACTN</name>
<proteinExistence type="inferred from homology"/>
<dbReference type="InterPro" id="IPR020616">
    <property type="entry name" value="Thiolase_N"/>
</dbReference>
<keyword evidence="2 4" id="KW-0808">Transferase</keyword>
<dbReference type="PIRSF" id="PIRSF000429">
    <property type="entry name" value="Ac-CoA_Ac_transf"/>
    <property type="match status" value="1"/>
</dbReference>
<dbReference type="InterPro" id="IPR020617">
    <property type="entry name" value="Thiolase_C"/>
</dbReference>
<dbReference type="Pfam" id="PF00108">
    <property type="entry name" value="Thiolase_N"/>
    <property type="match status" value="1"/>
</dbReference>
<accession>A0ABN1RCK0</accession>
<dbReference type="Pfam" id="PF02803">
    <property type="entry name" value="Thiolase_C"/>
    <property type="match status" value="1"/>
</dbReference>
<dbReference type="PANTHER" id="PTHR43365:SF1">
    <property type="entry name" value="ACETYL-COA C-ACYLTRANSFERASE"/>
    <property type="match status" value="1"/>
</dbReference>
<feature type="domain" description="Thiolase C-terminal" evidence="6">
    <location>
        <begin position="276"/>
        <end position="397"/>
    </location>
</feature>
<dbReference type="Proteomes" id="UP001500665">
    <property type="component" value="Unassembled WGS sequence"/>
</dbReference>
<evidence type="ECO:0000259" key="5">
    <source>
        <dbReference type="Pfam" id="PF00108"/>
    </source>
</evidence>
<dbReference type="CDD" id="cd00751">
    <property type="entry name" value="thiolase"/>
    <property type="match status" value="1"/>
</dbReference>
<dbReference type="Gene3D" id="3.40.47.10">
    <property type="match status" value="2"/>
</dbReference>
<gene>
    <name evidence="7" type="ORF">GCM10009550_38910</name>
</gene>
<organism evidence="7 8">
    <name type="scientific">Actinocorallia libanotica</name>
    <dbReference type="NCBI Taxonomy" id="46162"/>
    <lineage>
        <taxon>Bacteria</taxon>
        <taxon>Bacillati</taxon>
        <taxon>Actinomycetota</taxon>
        <taxon>Actinomycetes</taxon>
        <taxon>Streptosporangiales</taxon>
        <taxon>Thermomonosporaceae</taxon>
        <taxon>Actinocorallia</taxon>
    </lineage>
</organism>
<dbReference type="PROSITE" id="PS00098">
    <property type="entry name" value="THIOLASE_1"/>
    <property type="match status" value="1"/>
</dbReference>
<evidence type="ECO:0000256" key="4">
    <source>
        <dbReference type="RuleBase" id="RU003557"/>
    </source>
</evidence>
<protein>
    <submittedName>
        <fullName evidence="7">Acetyl-CoA C-acetyltransferase</fullName>
    </submittedName>
</protein>
<dbReference type="InterPro" id="IPR020615">
    <property type="entry name" value="Thiolase_acyl_enz_int_AS"/>
</dbReference>
<evidence type="ECO:0000256" key="2">
    <source>
        <dbReference type="ARBA" id="ARBA00022679"/>
    </source>
</evidence>
<dbReference type="RefSeq" id="WP_344242274.1">
    <property type="nucleotide sequence ID" value="NZ_BAAAHH010000015.1"/>
</dbReference>
<evidence type="ECO:0000313" key="8">
    <source>
        <dbReference type="Proteomes" id="UP001500665"/>
    </source>
</evidence>
<dbReference type="SUPFAM" id="SSF53901">
    <property type="entry name" value="Thiolase-like"/>
    <property type="match status" value="2"/>
</dbReference>
<keyword evidence="8" id="KW-1185">Reference proteome</keyword>